<organism evidence="2 3">
    <name type="scientific">Seriola dumerili</name>
    <name type="common">Greater amberjack</name>
    <name type="synonym">Caranx dumerili</name>
    <dbReference type="NCBI Taxonomy" id="41447"/>
    <lineage>
        <taxon>Eukaryota</taxon>
        <taxon>Metazoa</taxon>
        <taxon>Chordata</taxon>
        <taxon>Craniata</taxon>
        <taxon>Vertebrata</taxon>
        <taxon>Euteleostomi</taxon>
        <taxon>Actinopterygii</taxon>
        <taxon>Neopterygii</taxon>
        <taxon>Teleostei</taxon>
        <taxon>Neoteleostei</taxon>
        <taxon>Acanthomorphata</taxon>
        <taxon>Carangaria</taxon>
        <taxon>Carangiformes</taxon>
        <taxon>Carangidae</taxon>
        <taxon>Seriola</taxon>
    </lineage>
</organism>
<name>A0A3B4UYI4_SERDU</name>
<dbReference type="Ensembl" id="ENSSDUT00000023772.1">
    <property type="protein sequence ID" value="ENSSDUP00000023337.1"/>
    <property type="gene ID" value="ENSSDUG00000016974.1"/>
</dbReference>
<accession>A0A3B4UYI4</accession>
<feature type="compositionally biased region" description="Acidic residues" evidence="1">
    <location>
        <begin position="59"/>
        <end position="74"/>
    </location>
</feature>
<dbReference type="Proteomes" id="UP000261420">
    <property type="component" value="Unplaced"/>
</dbReference>
<keyword evidence="3" id="KW-1185">Reference proteome</keyword>
<reference evidence="2" key="2">
    <citation type="submission" date="2025-09" db="UniProtKB">
        <authorList>
            <consortium name="Ensembl"/>
        </authorList>
    </citation>
    <scope>IDENTIFICATION</scope>
</reference>
<sequence length="87" mass="9804">MAGVMVSAELKFRDGQREKICIKVQNDMSSLIHGINDLNVNVSRLLSELVELEKSRGDCEDEEDSDEDEPEDLQNSELQPPAKRSKT</sequence>
<protein>
    <submittedName>
        <fullName evidence="2">Uncharacterized protein</fullName>
    </submittedName>
</protein>
<proteinExistence type="predicted"/>
<evidence type="ECO:0000313" key="3">
    <source>
        <dbReference type="Proteomes" id="UP000261420"/>
    </source>
</evidence>
<evidence type="ECO:0000256" key="1">
    <source>
        <dbReference type="SAM" id="MobiDB-lite"/>
    </source>
</evidence>
<feature type="region of interest" description="Disordered" evidence="1">
    <location>
        <begin position="54"/>
        <end position="87"/>
    </location>
</feature>
<dbReference type="GeneTree" id="ENSGT00940000176260"/>
<dbReference type="InterPro" id="IPR027893">
    <property type="entry name" value="GON7_meta"/>
</dbReference>
<evidence type="ECO:0000313" key="2">
    <source>
        <dbReference type="Ensembl" id="ENSSDUP00000023337.1"/>
    </source>
</evidence>
<reference evidence="2" key="1">
    <citation type="submission" date="2025-08" db="UniProtKB">
        <authorList>
            <consortium name="Ensembl"/>
        </authorList>
    </citation>
    <scope>IDENTIFICATION</scope>
</reference>
<dbReference type="OMA" id="ENAREEH"/>
<dbReference type="AlphaFoldDB" id="A0A3B4UYI4"/>
<dbReference type="GO" id="GO:0000408">
    <property type="term" value="C:EKC/KEOPS complex"/>
    <property type="evidence" value="ECO:0007669"/>
    <property type="project" value="InterPro"/>
</dbReference>
<dbReference type="Pfam" id="PF15387">
    <property type="entry name" value="DUF4611"/>
    <property type="match status" value="1"/>
</dbReference>